<evidence type="ECO:0000313" key="2">
    <source>
        <dbReference type="EMBL" id="KAF4630848.1"/>
    </source>
</evidence>
<accession>A0A8H4RJM7</accession>
<dbReference type="InterPro" id="IPR010730">
    <property type="entry name" value="HET"/>
</dbReference>
<name>A0A8H4RJM7_9HELO</name>
<dbReference type="AlphaFoldDB" id="A0A8H4RJM7"/>
<evidence type="ECO:0000259" key="1">
    <source>
        <dbReference type="Pfam" id="PF06985"/>
    </source>
</evidence>
<dbReference type="PANTHER" id="PTHR10622:SF12">
    <property type="entry name" value="HET DOMAIN-CONTAINING PROTEIN"/>
    <property type="match status" value="1"/>
</dbReference>
<dbReference type="Pfam" id="PF06985">
    <property type="entry name" value="HET"/>
    <property type="match status" value="1"/>
</dbReference>
<reference evidence="2 3" key="1">
    <citation type="submission" date="2020-03" db="EMBL/GenBank/DDBJ databases">
        <title>Draft Genome Sequence of Cudoniella acicularis.</title>
        <authorList>
            <person name="Buettner E."/>
            <person name="Kellner H."/>
        </authorList>
    </citation>
    <scope>NUCLEOTIDE SEQUENCE [LARGE SCALE GENOMIC DNA]</scope>
    <source>
        <strain evidence="2 3">DSM 108380</strain>
    </source>
</reference>
<dbReference type="EMBL" id="JAAMPI010000504">
    <property type="protein sequence ID" value="KAF4630848.1"/>
    <property type="molecule type" value="Genomic_DNA"/>
</dbReference>
<feature type="domain" description="Heterokaryon incompatibility" evidence="1">
    <location>
        <begin position="14"/>
        <end position="103"/>
    </location>
</feature>
<proteinExistence type="predicted"/>
<dbReference type="Proteomes" id="UP000566819">
    <property type="component" value="Unassembled WGS sequence"/>
</dbReference>
<organism evidence="2 3">
    <name type="scientific">Cudoniella acicularis</name>
    <dbReference type="NCBI Taxonomy" id="354080"/>
    <lineage>
        <taxon>Eukaryota</taxon>
        <taxon>Fungi</taxon>
        <taxon>Dikarya</taxon>
        <taxon>Ascomycota</taxon>
        <taxon>Pezizomycotina</taxon>
        <taxon>Leotiomycetes</taxon>
        <taxon>Helotiales</taxon>
        <taxon>Tricladiaceae</taxon>
        <taxon>Cudoniella</taxon>
    </lineage>
</organism>
<protein>
    <recommendedName>
        <fullName evidence="1">Heterokaryon incompatibility domain-containing protein</fullName>
    </recommendedName>
</protein>
<keyword evidence="3" id="KW-1185">Reference proteome</keyword>
<dbReference type="PANTHER" id="PTHR10622">
    <property type="entry name" value="HET DOMAIN-CONTAINING PROTEIN"/>
    <property type="match status" value="1"/>
</dbReference>
<dbReference type="OrthoDB" id="674604at2759"/>
<evidence type="ECO:0000313" key="3">
    <source>
        <dbReference type="Proteomes" id="UP000566819"/>
    </source>
</evidence>
<sequence>MRLGEFMGAQLPSYAILSHTWEEDEVTFQEFSDPQNATKKKGFAKIEKTCDQARQTGIGYVWVDTCCIDKTSSAELTEAINSMFQWYAYSTVCYAYLSDLGDEDSVVDSWGGAMIKFAQSCWFTRGWTLQELIAPKIVEFYDSD</sequence>
<comment type="caution">
    <text evidence="2">The sequence shown here is derived from an EMBL/GenBank/DDBJ whole genome shotgun (WGS) entry which is preliminary data.</text>
</comment>
<gene>
    <name evidence="2" type="ORF">G7Y89_g7287</name>
</gene>